<evidence type="ECO:0000313" key="8">
    <source>
        <dbReference type="EMBL" id="SLM93466.1"/>
    </source>
</evidence>
<dbReference type="Gene3D" id="3.40.50.720">
    <property type="entry name" value="NAD(P)-binding Rossmann-like Domain"/>
    <property type="match status" value="1"/>
</dbReference>
<evidence type="ECO:0000256" key="1">
    <source>
        <dbReference type="ARBA" id="ARBA00001947"/>
    </source>
</evidence>
<evidence type="ECO:0000256" key="5">
    <source>
        <dbReference type="ARBA" id="ARBA00023002"/>
    </source>
</evidence>
<dbReference type="CDD" id="cd08233">
    <property type="entry name" value="butanediol_DH_like"/>
    <property type="match status" value="1"/>
</dbReference>
<evidence type="ECO:0000259" key="7">
    <source>
        <dbReference type="SMART" id="SM00829"/>
    </source>
</evidence>
<dbReference type="InterPro" id="IPR011032">
    <property type="entry name" value="GroES-like_sf"/>
</dbReference>
<feature type="domain" description="Enoyl reductase (ER)" evidence="7">
    <location>
        <begin position="7"/>
        <end position="328"/>
    </location>
</feature>
<dbReference type="PANTHER" id="PTHR43161">
    <property type="entry name" value="SORBITOL DEHYDROGENASE"/>
    <property type="match status" value="1"/>
</dbReference>
<name>A0A1X6X3P4_9MICO</name>
<keyword evidence="9" id="KW-1185">Reference proteome</keyword>
<organism evidence="8 9">
    <name type="scientific">Brachybacterium nesterenkovii</name>
    <dbReference type="NCBI Taxonomy" id="47847"/>
    <lineage>
        <taxon>Bacteria</taxon>
        <taxon>Bacillati</taxon>
        <taxon>Actinomycetota</taxon>
        <taxon>Actinomycetes</taxon>
        <taxon>Micrococcales</taxon>
        <taxon>Dermabacteraceae</taxon>
        <taxon>Brachybacterium</taxon>
    </lineage>
</organism>
<dbReference type="OrthoDB" id="9797931at2"/>
<reference evidence="8 9" key="1">
    <citation type="submission" date="2017-02" db="EMBL/GenBank/DDBJ databases">
        <authorList>
            <person name="Peterson S.W."/>
        </authorList>
    </citation>
    <scope>NUCLEOTIDE SEQUENCE [LARGE SCALE GENOMIC DNA]</scope>
    <source>
        <strain evidence="8 9">CIP104813</strain>
    </source>
</reference>
<dbReference type="GO" id="GO:0008270">
    <property type="term" value="F:zinc ion binding"/>
    <property type="evidence" value="ECO:0007669"/>
    <property type="project" value="InterPro"/>
</dbReference>
<dbReference type="AlphaFoldDB" id="A0A1X6X3P4"/>
<dbReference type="GO" id="GO:0000721">
    <property type="term" value="F:(R,R)-butanediol dehydrogenase activity"/>
    <property type="evidence" value="ECO:0007669"/>
    <property type="project" value="UniProtKB-EC"/>
</dbReference>
<comment type="similarity">
    <text evidence="2 6">Belongs to the zinc-containing alcohol dehydrogenase family.</text>
</comment>
<dbReference type="Pfam" id="PF00107">
    <property type="entry name" value="ADH_zinc_N"/>
    <property type="match status" value="1"/>
</dbReference>
<keyword evidence="3 6" id="KW-0479">Metal-binding</keyword>
<dbReference type="SMART" id="SM00829">
    <property type="entry name" value="PKS_ER"/>
    <property type="match status" value="1"/>
</dbReference>
<accession>A0A1X6X3P4</accession>
<dbReference type="SUPFAM" id="SSF51735">
    <property type="entry name" value="NAD(P)-binding Rossmann-fold domains"/>
    <property type="match status" value="1"/>
</dbReference>
<evidence type="ECO:0000256" key="4">
    <source>
        <dbReference type="ARBA" id="ARBA00022833"/>
    </source>
</evidence>
<evidence type="ECO:0000256" key="3">
    <source>
        <dbReference type="ARBA" id="ARBA00022723"/>
    </source>
</evidence>
<dbReference type="Pfam" id="PF08240">
    <property type="entry name" value="ADH_N"/>
    <property type="match status" value="1"/>
</dbReference>
<dbReference type="InterPro" id="IPR013154">
    <property type="entry name" value="ADH-like_N"/>
</dbReference>
<gene>
    <name evidence="8" type="ORF">FM110_09925</name>
</gene>
<dbReference type="EMBL" id="FWFG01000086">
    <property type="protein sequence ID" value="SLM93466.1"/>
    <property type="molecule type" value="Genomic_DNA"/>
</dbReference>
<protein>
    <submittedName>
        <fullName evidence="8">2,3-butanediol dehydrogenase, R-alcohol forming, (R)-and (S)-acetoin-specific</fullName>
        <ecNumber evidence="8">1.1.1.4</ecNumber>
    </submittedName>
</protein>
<evidence type="ECO:0000256" key="6">
    <source>
        <dbReference type="RuleBase" id="RU361277"/>
    </source>
</evidence>
<dbReference type="InterPro" id="IPR013149">
    <property type="entry name" value="ADH-like_C"/>
</dbReference>
<dbReference type="InterPro" id="IPR020843">
    <property type="entry name" value="ER"/>
</dbReference>
<dbReference type="RefSeq" id="WP_087104612.1">
    <property type="nucleotide sequence ID" value="NZ_FWFG01000086.1"/>
</dbReference>
<dbReference type="InterPro" id="IPR036291">
    <property type="entry name" value="NAD(P)-bd_dom_sf"/>
</dbReference>
<dbReference type="SUPFAM" id="SSF50129">
    <property type="entry name" value="GroES-like"/>
    <property type="match status" value="1"/>
</dbReference>
<keyword evidence="5 8" id="KW-0560">Oxidoreductase</keyword>
<proteinExistence type="inferred from homology"/>
<dbReference type="PANTHER" id="PTHR43161:SF26">
    <property type="entry name" value="GALACTITOL 1-PHOSPHATE 5-DEHYDROGENASE"/>
    <property type="match status" value="1"/>
</dbReference>
<evidence type="ECO:0000256" key="2">
    <source>
        <dbReference type="ARBA" id="ARBA00008072"/>
    </source>
</evidence>
<dbReference type="EC" id="1.1.1.4" evidence="8"/>
<dbReference type="Gene3D" id="3.90.180.10">
    <property type="entry name" value="Medium-chain alcohol dehydrogenases, catalytic domain"/>
    <property type="match status" value="1"/>
</dbReference>
<dbReference type="InterPro" id="IPR002328">
    <property type="entry name" value="ADH_Zn_CS"/>
</dbReference>
<comment type="cofactor">
    <cofactor evidence="1 6">
        <name>Zn(2+)</name>
        <dbReference type="ChEBI" id="CHEBI:29105"/>
    </cofactor>
</comment>
<evidence type="ECO:0000313" key="9">
    <source>
        <dbReference type="Proteomes" id="UP000195981"/>
    </source>
</evidence>
<sequence length="358" mass="38080">MRAARYYDNRDIRIEEIEDPTPAAGEVLIDVAWCGICGTDLHEYLDGPIFCPTHDTPTSLTGETAPVTMGHEFSGVVSGLGEGVDDLAVGDHVVVEPYIIGDDVETGPESRDYHLSPGMNFIGLGGAGGGLAEKIAVKRRWVHRIDPSIPLDQAALIEPLTVGYHAVERSDAKAGDVALIGGAGPIGLVTAAVLKAQGVTVIMSELSELRRQKALDAGVADHVVDPRSEDVAAKVRELTDGRGADVAFECTSVQVVLDTLMDALRPRGVLVVASIWGHKADFDMHRLVMKEIDLRGTIAYVNNHPATITLVEEGKIDLAPFITGKIGLDGLVDEGFDTLINRNETAVKILVSPSGEGL</sequence>
<dbReference type="Proteomes" id="UP000195981">
    <property type="component" value="Unassembled WGS sequence"/>
</dbReference>
<keyword evidence="4 6" id="KW-0862">Zinc</keyword>
<dbReference type="PROSITE" id="PS00059">
    <property type="entry name" value="ADH_ZINC"/>
    <property type="match status" value="1"/>
</dbReference>